<gene>
    <name evidence="1" type="ORF">RVF87_12780</name>
</gene>
<reference evidence="1 2" key="1">
    <citation type="journal article" date="2023" name="Virus Evol.">
        <title>Computational host range prediction-The good, the bad, and the ugly.</title>
        <authorList>
            <person name="Howell A.A."/>
            <person name="Versoza C.J."/>
            <person name="Pfeifer S.P."/>
        </authorList>
    </citation>
    <scope>NUCLEOTIDE SEQUENCE [LARGE SCALE GENOMIC DNA]</scope>
    <source>
        <strain evidence="1 2">1610/1b</strain>
    </source>
</reference>
<evidence type="ECO:0000313" key="2">
    <source>
        <dbReference type="Proteomes" id="UP001479933"/>
    </source>
</evidence>
<evidence type="ECO:0000313" key="1">
    <source>
        <dbReference type="EMBL" id="WYY09601.1"/>
    </source>
</evidence>
<accession>A0ABZ2U8N4</accession>
<proteinExistence type="predicted"/>
<name>A0ABZ2U8N4_9ACTN</name>
<keyword evidence="2" id="KW-1185">Reference proteome</keyword>
<dbReference type="RefSeq" id="WP_157086168.1">
    <property type="nucleotide sequence ID" value="NZ_CP136137.1"/>
</dbReference>
<protein>
    <recommendedName>
        <fullName evidence="3">PE family protein</fullName>
    </recommendedName>
</protein>
<sequence length="97" mass="8980">MMLQPHAVQTFGATAAALGTATATVGAIDAAAVGTAVTTVFGLIGQEFAVAYSIAQANHLRAVGQLAAAHAATAAAAAAGLASFTGADAAGAGGIGA</sequence>
<dbReference type="Proteomes" id="UP001479933">
    <property type="component" value="Chromosome"/>
</dbReference>
<evidence type="ECO:0008006" key="3">
    <source>
        <dbReference type="Google" id="ProtNLM"/>
    </source>
</evidence>
<organism evidence="1 2">
    <name type="scientific">Gordonia hydrophobica</name>
    <dbReference type="NCBI Taxonomy" id="40516"/>
    <lineage>
        <taxon>Bacteria</taxon>
        <taxon>Bacillati</taxon>
        <taxon>Actinomycetota</taxon>
        <taxon>Actinomycetes</taxon>
        <taxon>Mycobacteriales</taxon>
        <taxon>Gordoniaceae</taxon>
        <taxon>Gordonia</taxon>
    </lineage>
</organism>
<dbReference type="EMBL" id="CP136137">
    <property type="protein sequence ID" value="WYY09601.1"/>
    <property type="molecule type" value="Genomic_DNA"/>
</dbReference>